<keyword evidence="2" id="KW-0479">Metal-binding</keyword>
<dbReference type="Pfam" id="PF00111">
    <property type="entry name" value="Fer2"/>
    <property type="match status" value="1"/>
</dbReference>
<sequence>MMSVSLNINGRDRSVNVDGADTLLDVLREQVGLLGTKEGCVEGECGACTVLIDGAPVDSCIYAAAAAGGRQVTTIEGLARPGDYSPIQQAFIDGGGVQCGFCTPGFIVTLTALLRRNPDPSRDEINNALSGNICRCTGYSQIIEAALLVAAAATSTPTPAGAVAQ</sequence>
<feature type="domain" description="2Fe-2S ferredoxin-type" evidence="6">
    <location>
        <begin position="2"/>
        <end position="78"/>
    </location>
</feature>
<dbReference type="CDD" id="cd00207">
    <property type="entry name" value="fer2"/>
    <property type="match status" value="1"/>
</dbReference>
<proteinExistence type="predicted"/>
<dbReference type="GO" id="GO:0046872">
    <property type="term" value="F:metal ion binding"/>
    <property type="evidence" value="ECO:0007669"/>
    <property type="project" value="UniProtKB-KW"/>
</dbReference>
<reference evidence="7" key="1">
    <citation type="submission" date="2020-05" db="EMBL/GenBank/DDBJ databases">
        <authorList>
            <person name="Chiriac C."/>
            <person name="Salcher M."/>
            <person name="Ghai R."/>
            <person name="Kavagutti S V."/>
        </authorList>
    </citation>
    <scope>NUCLEOTIDE SEQUENCE</scope>
</reference>
<dbReference type="Gene3D" id="3.10.20.30">
    <property type="match status" value="1"/>
</dbReference>
<dbReference type="InterPro" id="IPR002888">
    <property type="entry name" value="2Fe-2S-bd"/>
</dbReference>
<dbReference type="Pfam" id="PF01799">
    <property type="entry name" value="Fer2_2"/>
    <property type="match status" value="1"/>
</dbReference>
<name>A0A6J7FA35_9ZZZZ</name>
<evidence type="ECO:0000256" key="2">
    <source>
        <dbReference type="ARBA" id="ARBA00022723"/>
    </source>
</evidence>
<dbReference type="SUPFAM" id="SSF54292">
    <property type="entry name" value="2Fe-2S ferredoxin-like"/>
    <property type="match status" value="1"/>
</dbReference>
<dbReference type="InterPro" id="IPR001041">
    <property type="entry name" value="2Fe-2S_ferredoxin-type"/>
</dbReference>
<evidence type="ECO:0000256" key="5">
    <source>
        <dbReference type="ARBA" id="ARBA00023014"/>
    </source>
</evidence>
<keyword evidence="4" id="KW-0408">Iron</keyword>
<keyword evidence="1" id="KW-0001">2Fe-2S</keyword>
<dbReference type="SUPFAM" id="SSF47741">
    <property type="entry name" value="CO dehydrogenase ISP C-domain like"/>
    <property type="match status" value="1"/>
</dbReference>
<dbReference type="InterPro" id="IPR036884">
    <property type="entry name" value="2Fe-2S-bd_dom_sf"/>
</dbReference>
<dbReference type="FunFam" id="3.10.20.30:FF:000020">
    <property type="entry name" value="Xanthine dehydrogenase iron-sulfur subunit"/>
    <property type="match status" value="1"/>
</dbReference>
<dbReference type="PANTHER" id="PTHR44379:SF8">
    <property type="entry name" value="XANTHINE DEHYDROGENASE IRON-SULFUR-BINDING SUBUNIT XDHC-RELATED"/>
    <property type="match status" value="1"/>
</dbReference>
<dbReference type="EMBL" id="CAFBLP010000118">
    <property type="protein sequence ID" value="CAB4892337.1"/>
    <property type="molecule type" value="Genomic_DNA"/>
</dbReference>
<organism evidence="7">
    <name type="scientific">freshwater metagenome</name>
    <dbReference type="NCBI Taxonomy" id="449393"/>
    <lineage>
        <taxon>unclassified sequences</taxon>
        <taxon>metagenomes</taxon>
        <taxon>ecological metagenomes</taxon>
    </lineage>
</organism>
<dbReference type="GO" id="GO:0016491">
    <property type="term" value="F:oxidoreductase activity"/>
    <property type="evidence" value="ECO:0007669"/>
    <property type="project" value="UniProtKB-KW"/>
</dbReference>
<protein>
    <submittedName>
        <fullName evidence="7">Unannotated protein</fullName>
    </submittedName>
</protein>
<dbReference type="InterPro" id="IPR006058">
    <property type="entry name" value="2Fe2S_fd_BS"/>
</dbReference>
<keyword evidence="3" id="KW-0560">Oxidoreductase</keyword>
<gene>
    <name evidence="7" type="ORF">UFOPK3376_02940</name>
</gene>
<keyword evidence="5" id="KW-0411">Iron-sulfur</keyword>
<dbReference type="GO" id="GO:0051537">
    <property type="term" value="F:2 iron, 2 sulfur cluster binding"/>
    <property type="evidence" value="ECO:0007669"/>
    <property type="project" value="UniProtKB-KW"/>
</dbReference>
<dbReference type="AlphaFoldDB" id="A0A6J7FA35"/>
<evidence type="ECO:0000259" key="6">
    <source>
        <dbReference type="PROSITE" id="PS51085"/>
    </source>
</evidence>
<dbReference type="InterPro" id="IPR051452">
    <property type="entry name" value="Diverse_Oxidoreductases"/>
</dbReference>
<evidence type="ECO:0000256" key="1">
    <source>
        <dbReference type="ARBA" id="ARBA00022714"/>
    </source>
</evidence>
<evidence type="ECO:0000256" key="4">
    <source>
        <dbReference type="ARBA" id="ARBA00023004"/>
    </source>
</evidence>
<dbReference type="InterPro" id="IPR012675">
    <property type="entry name" value="Beta-grasp_dom_sf"/>
</dbReference>
<evidence type="ECO:0000256" key="3">
    <source>
        <dbReference type="ARBA" id="ARBA00023002"/>
    </source>
</evidence>
<accession>A0A6J7FA35</accession>
<dbReference type="PROSITE" id="PS00197">
    <property type="entry name" value="2FE2S_FER_1"/>
    <property type="match status" value="1"/>
</dbReference>
<dbReference type="PROSITE" id="PS51085">
    <property type="entry name" value="2FE2S_FER_2"/>
    <property type="match status" value="1"/>
</dbReference>
<evidence type="ECO:0000313" key="7">
    <source>
        <dbReference type="EMBL" id="CAB4892337.1"/>
    </source>
</evidence>
<dbReference type="InterPro" id="IPR036010">
    <property type="entry name" value="2Fe-2S_ferredoxin-like_sf"/>
</dbReference>
<dbReference type="PANTHER" id="PTHR44379">
    <property type="entry name" value="OXIDOREDUCTASE WITH IRON-SULFUR SUBUNIT"/>
    <property type="match status" value="1"/>
</dbReference>
<dbReference type="Gene3D" id="1.10.150.120">
    <property type="entry name" value="[2Fe-2S]-binding domain"/>
    <property type="match status" value="1"/>
</dbReference>